<proteinExistence type="predicted"/>
<evidence type="ECO:0008006" key="3">
    <source>
        <dbReference type="Google" id="ProtNLM"/>
    </source>
</evidence>
<dbReference type="EMBL" id="JANAVB010031210">
    <property type="protein sequence ID" value="KAJ6812393.1"/>
    <property type="molecule type" value="Genomic_DNA"/>
</dbReference>
<accession>A0AAX6F893</accession>
<evidence type="ECO:0000313" key="2">
    <source>
        <dbReference type="Proteomes" id="UP001140949"/>
    </source>
</evidence>
<protein>
    <recommendedName>
        <fullName evidence="3">Secreted protein</fullName>
    </recommendedName>
</protein>
<dbReference type="Proteomes" id="UP001140949">
    <property type="component" value="Unassembled WGS sequence"/>
</dbReference>
<organism evidence="1 2">
    <name type="scientific">Iris pallida</name>
    <name type="common">Sweet iris</name>
    <dbReference type="NCBI Taxonomy" id="29817"/>
    <lineage>
        <taxon>Eukaryota</taxon>
        <taxon>Viridiplantae</taxon>
        <taxon>Streptophyta</taxon>
        <taxon>Embryophyta</taxon>
        <taxon>Tracheophyta</taxon>
        <taxon>Spermatophyta</taxon>
        <taxon>Magnoliopsida</taxon>
        <taxon>Liliopsida</taxon>
        <taxon>Asparagales</taxon>
        <taxon>Iridaceae</taxon>
        <taxon>Iridoideae</taxon>
        <taxon>Irideae</taxon>
        <taxon>Iris</taxon>
    </lineage>
</organism>
<evidence type="ECO:0000313" key="1">
    <source>
        <dbReference type="EMBL" id="KAJ6812393.1"/>
    </source>
</evidence>
<comment type="caution">
    <text evidence="1">The sequence shown here is derived from an EMBL/GenBank/DDBJ whole genome shotgun (WGS) entry which is preliminary data.</text>
</comment>
<gene>
    <name evidence="1" type="ORF">M6B38_149790</name>
</gene>
<reference evidence="1" key="2">
    <citation type="submission" date="2023-04" db="EMBL/GenBank/DDBJ databases">
        <authorList>
            <person name="Bruccoleri R.E."/>
            <person name="Oakeley E.J."/>
            <person name="Faust A.-M."/>
            <person name="Dessus-Babus S."/>
            <person name="Altorfer M."/>
            <person name="Burckhardt D."/>
            <person name="Oertli M."/>
            <person name="Naumann U."/>
            <person name="Petersen F."/>
            <person name="Wong J."/>
        </authorList>
    </citation>
    <scope>NUCLEOTIDE SEQUENCE</scope>
    <source>
        <strain evidence="1">GSM-AAB239-AS_SAM_17_03QT</strain>
        <tissue evidence="1">Leaf</tissue>
    </source>
</reference>
<keyword evidence="2" id="KW-1185">Reference proteome</keyword>
<reference evidence="1" key="1">
    <citation type="journal article" date="2023" name="GigaByte">
        <title>Genome assembly of the bearded iris, Iris pallida Lam.</title>
        <authorList>
            <person name="Bruccoleri R.E."/>
            <person name="Oakeley E.J."/>
            <person name="Faust A.M.E."/>
            <person name="Altorfer M."/>
            <person name="Dessus-Babus S."/>
            <person name="Burckhardt D."/>
            <person name="Oertli M."/>
            <person name="Naumann U."/>
            <person name="Petersen F."/>
            <person name="Wong J."/>
        </authorList>
    </citation>
    <scope>NUCLEOTIDE SEQUENCE</scope>
    <source>
        <strain evidence="1">GSM-AAB239-AS_SAM_17_03QT</strain>
    </source>
</reference>
<dbReference type="AlphaFoldDB" id="A0AAX6F893"/>
<sequence length="73" mass="8073">MAAAPTALGGWVFSLATSAADIDEEPYGSHHFTMLDGDTSSATIAKSFPVDGDRRSRKFRRLSLDLRRHNHQQ</sequence>
<name>A0AAX6F893_IRIPA</name>